<evidence type="ECO:0000256" key="2">
    <source>
        <dbReference type="ARBA" id="ARBA00022692"/>
    </source>
</evidence>
<keyword evidence="2 5" id="KW-0812">Transmembrane</keyword>
<feature type="transmembrane region" description="Helical" evidence="5">
    <location>
        <begin position="306"/>
        <end position="330"/>
    </location>
</feature>
<name>A0AA88MQA7_CHASR</name>
<dbReference type="SUPFAM" id="SSF48726">
    <property type="entry name" value="Immunoglobulin"/>
    <property type="match status" value="2"/>
</dbReference>
<sequence length="367" mass="41652">MECENRKQAAESTVWGCLQNTTMSLIYPVIICLFFKASSCQPQCVKETLEDKELSINVTEHLQLNLTKDTLRMDALPRGEYEYSFKLEWGCNQTYVFPKRVKISVSALTKKPVMMVPIMMEGRGALLTCRAPLCSARPTIHWKQTKADGQTMPLRDYNPYYKGHTTLKFSPTADDHKTNITCVAEYDYAVIEATVTITVIFPPKILNSSQCVVEGTRLVCVCIGWGNPLPPITWPLAFLTDFSVSSYSNTQTVHSTITMHVADYHNTTVKCISSNELGRAEVEMPLQNCAERQSCWLESRQKLSTAFPWITAVSFTLNLILLISLVICTYKWRKRMQKKHGEELNPYTSLKKGCVEQEYSTISPLPR</sequence>
<comment type="caution">
    <text evidence="7">The sequence shown here is derived from an EMBL/GenBank/DDBJ whole genome shotgun (WGS) entry which is preliminary data.</text>
</comment>
<dbReference type="GO" id="GO:0033691">
    <property type="term" value="F:sialic acid binding"/>
    <property type="evidence" value="ECO:0007669"/>
    <property type="project" value="TreeGrafter"/>
</dbReference>
<reference evidence="7" key="1">
    <citation type="submission" date="2023-07" db="EMBL/GenBank/DDBJ databases">
        <title>Chromosome-level Genome Assembly of Striped Snakehead (Channa striata).</title>
        <authorList>
            <person name="Liu H."/>
        </authorList>
    </citation>
    <scope>NUCLEOTIDE SEQUENCE</scope>
    <source>
        <strain evidence="7">Gz</strain>
        <tissue evidence="7">Muscle</tissue>
    </source>
</reference>
<dbReference type="Gene3D" id="2.60.40.10">
    <property type="entry name" value="Immunoglobulins"/>
    <property type="match status" value="2"/>
</dbReference>
<proteinExistence type="predicted"/>
<evidence type="ECO:0000313" key="8">
    <source>
        <dbReference type="Proteomes" id="UP001187415"/>
    </source>
</evidence>
<dbReference type="GO" id="GO:0007155">
    <property type="term" value="P:cell adhesion"/>
    <property type="evidence" value="ECO:0007669"/>
    <property type="project" value="TreeGrafter"/>
</dbReference>
<evidence type="ECO:0000256" key="1">
    <source>
        <dbReference type="ARBA" id="ARBA00004167"/>
    </source>
</evidence>
<dbReference type="GO" id="GO:0005886">
    <property type="term" value="C:plasma membrane"/>
    <property type="evidence" value="ECO:0007669"/>
    <property type="project" value="TreeGrafter"/>
</dbReference>
<evidence type="ECO:0000256" key="3">
    <source>
        <dbReference type="ARBA" id="ARBA00022989"/>
    </source>
</evidence>
<dbReference type="PANTHER" id="PTHR12035:SF128">
    <property type="entry name" value="BRANCHED CHAIN KETO ACID DEHYDROGENASE E1 SUBUNIT BETA,-LIKE-RELATED"/>
    <property type="match status" value="1"/>
</dbReference>
<dbReference type="EMBL" id="JAUPFM010000009">
    <property type="protein sequence ID" value="KAK2842520.1"/>
    <property type="molecule type" value="Genomic_DNA"/>
</dbReference>
<dbReference type="AlphaFoldDB" id="A0AA88MQA7"/>
<keyword evidence="8" id="KW-1185">Reference proteome</keyword>
<evidence type="ECO:0000256" key="5">
    <source>
        <dbReference type="SAM" id="Phobius"/>
    </source>
</evidence>
<feature type="domain" description="Ig-like" evidence="6">
    <location>
        <begin position="112"/>
        <end position="198"/>
    </location>
</feature>
<keyword evidence="3 5" id="KW-1133">Transmembrane helix</keyword>
<dbReference type="InterPro" id="IPR036179">
    <property type="entry name" value="Ig-like_dom_sf"/>
</dbReference>
<keyword evidence="4 5" id="KW-0472">Membrane</keyword>
<evidence type="ECO:0000259" key="6">
    <source>
        <dbReference type="PROSITE" id="PS50835"/>
    </source>
</evidence>
<gene>
    <name evidence="7" type="ORF">Q5P01_012720</name>
</gene>
<dbReference type="InterPro" id="IPR051036">
    <property type="entry name" value="SIGLEC"/>
</dbReference>
<feature type="domain" description="Ig-like" evidence="6">
    <location>
        <begin position="203"/>
        <end position="287"/>
    </location>
</feature>
<dbReference type="InterPro" id="IPR013783">
    <property type="entry name" value="Ig-like_fold"/>
</dbReference>
<organism evidence="7 8">
    <name type="scientific">Channa striata</name>
    <name type="common">Snakehead murrel</name>
    <name type="synonym">Ophicephalus striatus</name>
    <dbReference type="NCBI Taxonomy" id="64152"/>
    <lineage>
        <taxon>Eukaryota</taxon>
        <taxon>Metazoa</taxon>
        <taxon>Chordata</taxon>
        <taxon>Craniata</taxon>
        <taxon>Vertebrata</taxon>
        <taxon>Euteleostomi</taxon>
        <taxon>Actinopterygii</taxon>
        <taxon>Neopterygii</taxon>
        <taxon>Teleostei</taxon>
        <taxon>Neoteleostei</taxon>
        <taxon>Acanthomorphata</taxon>
        <taxon>Anabantaria</taxon>
        <taxon>Anabantiformes</taxon>
        <taxon>Channoidei</taxon>
        <taxon>Channidae</taxon>
        <taxon>Channa</taxon>
    </lineage>
</organism>
<comment type="subcellular location">
    <subcellularLocation>
        <location evidence="1">Membrane</location>
        <topology evidence="1">Single-pass membrane protein</topology>
    </subcellularLocation>
</comment>
<dbReference type="PANTHER" id="PTHR12035">
    <property type="entry name" value="SIALIC ACID BINDING IMMUNOGLOBULIN-LIKE LECTIN"/>
    <property type="match status" value="1"/>
</dbReference>
<protein>
    <recommendedName>
        <fullName evidence="6">Ig-like domain-containing protein</fullName>
    </recommendedName>
</protein>
<dbReference type="InterPro" id="IPR007110">
    <property type="entry name" value="Ig-like_dom"/>
</dbReference>
<dbReference type="PROSITE" id="PS50835">
    <property type="entry name" value="IG_LIKE"/>
    <property type="match status" value="2"/>
</dbReference>
<evidence type="ECO:0000256" key="4">
    <source>
        <dbReference type="ARBA" id="ARBA00023136"/>
    </source>
</evidence>
<dbReference type="Proteomes" id="UP001187415">
    <property type="component" value="Unassembled WGS sequence"/>
</dbReference>
<accession>A0AA88MQA7</accession>
<evidence type="ECO:0000313" key="7">
    <source>
        <dbReference type="EMBL" id="KAK2842520.1"/>
    </source>
</evidence>